<dbReference type="Proteomes" id="UP001222932">
    <property type="component" value="Unassembled WGS sequence"/>
</dbReference>
<feature type="chain" id="PRO_5042080652" description="Protein CPL1-like domain-containing protein" evidence="1">
    <location>
        <begin position="17"/>
        <end position="150"/>
    </location>
</feature>
<dbReference type="InterPro" id="IPR048661">
    <property type="entry name" value="CPL1-like"/>
</dbReference>
<dbReference type="EMBL" id="BTCM01000001">
    <property type="protein sequence ID" value="GMK53861.1"/>
    <property type="molecule type" value="Genomic_DNA"/>
</dbReference>
<reference evidence="3" key="1">
    <citation type="journal article" date="2023" name="BMC Genomics">
        <title>Chromosome-level genome assemblies of Cutaneotrichosporon spp. (Trichosporonales, Basidiomycota) reveal imbalanced evolution between nucleotide sequences and chromosome synteny.</title>
        <authorList>
            <person name="Kobayashi Y."/>
            <person name="Kayamori A."/>
            <person name="Aoki K."/>
            <person name="Shiwa Y."/>
            <person name="Matsutani M."/>
            <person name="Fujita N."/>
            <person name="Sugita T."/>
            <person name="Iwasaki W."/>
            <person name="Tanaka N."/>
            <person name="Takashima M."/>
        </authorList>
    </citation>
    <scope>NUCLEOTIDE SEQUENCE</scope>
    <source>
        <strain evidence="3">HIS016</strain>
    </source>
</reference>
<comment type="caution">
    <text evidence="3">The sequence shown here is derived from an EMBL/GenBank/DDBJ whole genome shotgun (WGS) entry which is preliminary data.</text>
</comment>
<dbReference type="AlphaFoldDB" id="A0AAD3TMY6"/>
<protein>
    <recommendedName>
        <fullName evidence="2">Protein CPL1-like domain-containing protein</fullName>
    </recommendedName>
</protein>
<sequence length="150" mass="15778">MYPLALLLFSFVVALPQPVPVPLPMPPSRRMGQRAADANRYPRAVPVKNDYASFLCPGGVPCPLSNLFSGVALAAPAELTDWFRVGFECIDPHTELRQCGGCAVLGRGQDYSALPNTRATACSGGTCVVLSCKDGLVVDGGACVRAALIQ</sequence>
<gene>
    <name evidence="3" type="ORF">CspeluHIS016_0104470</name>
</gene>
<evidence type="ECO:0000313" key="4">
    <source>
        <dbReference type="Proteomes" id="UP001222932"/>
    </source>
</evidence>
<keyword evidence="4" id="KW-1185">Reference proteome</keyword>
<evidence type="ECO:0000313" key="3">
    <source>
        <dbReference type="EMBL" id="GMK53861.1"/>
    </source>
</evidence>
<proteinExistence type="predicted"/>
<accession>A0AAD3TMY6</accession>
<keyword evidence="1" id="KW-0732">Signal</keyword>
<name>A0AAD3TMY6_9TREE</name>
<reference evidence="3" key="2">
    <citation type="submission" date="2023-06" db="EMBL/GenBank/DDBJ databases">
        <authorList>
            <person name="Kobayashi Y."/>
            <person name="Kayamori A."/>
            <person name="Aoki K."/>
            <person name="Shiwa Y."/>
            <person name="Fujita N."/>
            <person name="Sugita T."/>
            <person name="Iwasaki W."/>
            <person name="Tanaka N."/>
            <person name="Takashima M."/>
        </authorList>
    </citation>
    <scope>NUCLEOTIDE SEQUENCE</scope>
    <source>
        <strain evidence="3">HIS016</strain>
    </source>
</reference>
<feature type="signal peptide" evidence="1">
    <location>
        <begin position="1"/>
        <end position="16"/>
    </location>
</feature>
<dbReference type="InterPro" id="IPR038955">
    <property type="entry name" value="PriA/CPL1_fungi"/>
</dbReference>
<feature type="domain" description="Protein CPL1-like" evidence="2">
    <location>
        <begin position="87"/>
        <end position="140"/>
    </location>
</feature>
<dbReference type="PANTHER" id="PTHR35192:SF2">
    <property type="entry name" value="APPLE DOMAIN-CONTAINING PROTEIN"/>
    <property type="match status" value="1"/>
</dbReference>
<dbReference type="PANTHER" id="PTHR35192">
    <property type="entry name" value="PROTEIN, PUTATIVE-RELATED"/>
    <property type="match status" value="1"/>
</dbReference>
<evidence type="ECO:0000259" key="2">
    <source>
        <dbReference type="Pfam" id="PF21671"/>
    </source>
</evidence>
<dbReference type="Pfam" id="PF21671">
    <property type="entry name" value="CPL1-like"/>
    <property type="match status" value="1"/>
</dbReference>
<evidence type="ECO:0000256" key="1">
    <source>
        <dbReference type="SAM" id="SignalP"/>
    </source>
</evidence>
<organism evidence="3 4">
    <name type="scientific">Cutaneotrichosporon spelunceum</name>
    <dbReference type="NCBI Taxonomy" id="1672016"/>
    <lineage>
        <taxon>Eukaryota</taxon>
        <taxon>Fungi</taxon>
        <taxon>Dikarya</taxon>
        <taxon>Basidiomycota</taxon>
        <taxon>Agaricomycotina</taxon>
        <taxon>Tremellomycetes</taxon>
        <taxon>Trichosporonales</taxon>
        <taxon>Trichosporonaceae</taxon>
        <taxon>Cutaneotrichosporon</taxon>
    </lineage>
</organism>